<organism evidence="2 3">
    <name type="scientific">Lineolata rhizophorae</name>
    <dbReference type="NCBI Taxonomy" id="578093"/>
    <lineage>
        <taxon>Eukaryota</taxon>
        <taxon>Fungi</taxon>
        <taxon>Dikarya</taxon>
        <taxon>Ascomycota</taxon>
        <taxon>Pezizomycotina</taxon>
        <taxon>Dothideomycetes</taxon>
        <taxon>Dothideomycetes incertae sedis</taxon>
        <taxon>Lineolatales</taxon>
        <taxon>Lineolataceae</taxon>
        <taxon>Lineolata</taxon>
    </lineage>
</organism>
<gene>
    <name evidence="2" type="ORF">BDY21DRAFT_419929</name>
</gene>
<evidence type="ECO:0000313" key="2">
    <source>
        <dbReference type="EMBL" id="KAF2459360.1"/>
    </source>
</evidence>
<protein>
    <submittedName>
        <fullName evidence="2">Uncharacterized protein</fullName>
    </submittedName>
</protein>
<proteinExistence type="predicted"/>
<evidence type="ECO:0000313" key="3">
    <source>
        <dbReference type="Proteomes" id="UP000799766"/>
    </source>
</evidence>
<sequence>MTGRLQVQLAFKPFTVRWIATHATPRRPFSKKTSSSNRHARHVVYRRAGKHPQLILNAIMSNQWRHQQQTIVLPIDHVLCKHRQVPSDLSDNPSLVALSGRPLPVEVGPGDAADRAAGGLPTVFLSEKKRGQGVMCIAVPLRLGTRARLSSDGGRRHGSPSRFPSQSCEDAAKNAPGWRRRVAAA</sequence>
<dbReference type="Proteomes" id="UP000799766">
    <property type="component" value="Unassembled WGS sequence"/>
</dbReference>
<keyword evidence="3" id="KW-1185">Reference proteome</keyword>
<accession>A0A6A6P5U2</accession>
<dbReference type="EMBL" id="MU001675">
    <property type="protein sequence ID" value="KAF2459360.1"/>
    <property type="molecule type" value="Genomic_DNA"/>
</dbReference>
<name>A0A6A6P5U2_9PEZI</name>
<reference evidence="2" key="1">
    <citation type="journal article" date="2020" name="Stud. Mycol.">
        <title>101 Dothideomycetes genomes: a test case for predicting lifestyles and emergence of pathogens.</title>
        <authorList>
            <person name="Haridas S."/>
            <person name="Albert R."/>
            <person name="Binder M."/>
            <person name="Bloem J."/>
            <person name="Labutti K."/>
            <person name="Salamov A."/>
            <person name="Andreopoulos B."/>
            <person name="Baker S."/>
            <person name="Barry K."/>
            <person name="Bills G."/>
            <person name="Bluhm B."/>
            <person name="Cannon C."/>
            <person name="Castanera R."/>
            <person name="Culley D."/>
            <person name="Daum C."/>
            <person name="Ezra D."/>
            <person name="Gonzalez J."/>
            <person name="Henrissat B."/>
            <person name="Kuo A."/>
            <person name="Liang C."/>
            <person name="Lipzen A."/>
            <person name="Lutzoni F."/>
            <person name="Magnuson J."/>
            <person name="Mondo S."/>
            <person name="Nolan M."/>
            <person name="Ohm R."/>
            <person name="Pangilinan J."/>
            <person name="Park H.-J."/>
            <person name="Ramirez L."/>
            <person name="Alfaro M."/>
            <person name="Sun H."/>
            <person name="Tritt A."/>
            <person name="Yoshinaga Y."/>
            <person name="Zwiers L.-H."/>
            <person name="Turgeon B."/>
            <person name="Goodwin S."/>
            <person name="Spatafora J."/>
            <person name="Crous P."/>
            <person name="Grigoriev I."/>
        </authorList>
    </citation>
    <scope>NUCLEOTIDE SEQUENCE</scope>
    <source>
        <strain evidence="2">ATCC 16933</strain>
    </source>
</reference>
<feature type="region of interest" description="Disordered" evidence="1">
    <location>
        <begin position="149"/>
        <end position="185"/>
    </location>
</feature>
<dbReference type="AlphaFoldDB" id="A0A6A6P5U2"/>
<evidence type="ECO:0000256" key="1">
    <source>
        <dbReference type="SAM" id="MobiDB-lite"/>
    </source>
</evidence>